<evidence type="ECO:0000313" key="3">
    <source>
        <dbReference type="Proteomes" id="UP000092993"/>
    </source>
</evidence>
<feature type="region of interest" description="Disordered" evidence="1">
    <location>
        <begin position="86"/>
        <end position="196"/>
    </location>
</feature>
<comment type="caution">
    <text evidence="2">The sequence shown here is derived from an EMBL/GenBank/DDBJ whole genome shotgun (WGS) entry which is preliminary data.</text>
</comment>
<feature type="compositionally biased region" description="Polar residues" evidence="1">
    <location>
        <begin position="150"/>
        <end position="160"/>
    </location>
</feature>
<proteinExistence type="predicted"/>
<name>A0A1C7LNM2_GRIFR</name>
<sequence>MRNVVASALTMVWTDQLVGAHDHLILDRTLPCYRHVEGFLRFQNRKRHSTRFDDLQSRCLNFLGESQVSTVLSRIARLTLAISQVPTHDGPKQNHCSSPEIPVSPTLSPNSHFHTAHTIPRPTNPPNPLRSLKIRPPSHTTTTHSPPTTQPVRTRVSQCQPRPPVGHPDAARSQTPRRTRGARVRVEAVRGDATRA</sequence>
<evidence type="ECO:0000313" key="2">
    <source>
        <dbReference type="EMBL" id="OBZ65589.1"/>
    </source>
</evidence>
<dbReference type="Proteomes" id="UP000092993">
    <property type="component" value="Unassembled WGS sequence"/>
</dbReference>
<organism evidence="2 3">
    <name type="scientific">Grifola frondosa</name>
    <name type="common">Maitake</name>
    <name type="synonym">Polyporus frondosus</name>
    <dbReference type="NCBI Taxonomy" id="5627"/>
    <lineage>
        <taxon>Eukaryota</taxon>
        <taxon>Fungi</taxon>
        <taxon>Dikarya</taxon>
        <taxon>Basidiomycota</taxon>
        <taxon>Agaricomycotina</taxon>
        <taxon>Agaricomycetes</taxon>
        <taxon>Polyporales</taxon>
        <taxon>Grifolaceae</taxon>
        <taxon>Grifola</taxon>
    </lineage>
</organism>
<reference evidence="2 3" key="1">
    <citation type="submission" date="2016-03" db="EMBL/GenBank/DDBJ databases">
        <title>Whole genome sequencing of Grifola frondosa 9006-11.</title>
        <authorList>
            <person name="Min B."/>
            <person name="Park H."/>
            <person name="Kim J.-G."/>
            <person name="Cho H."/>
            <person name="Oh Y.-L."/>
            <person name="Kong W.-S."/>
            <person name="Choi I.-G."/>
        </authorList>
    </citation>
    <scope>NUCLEOTIDE SEQUENCE [LARGE SCALE GENOMIC DNA]</scope>
    <source>
        <strain evidence="2 3">9006-11</strain>
    </source>
</reference>
<keyword evidence="3" id="KW-1185">Reference proteome</keyword>
<evidence type="ECO:0000256" key="1">
    <source>
        <dbReference type="SAM" id="MobiDB-lite"/>
    </source>
</evidence>
<dbReference type="OrthoDB" id="67965at2759"/>
<feature type="compositionally biased region" description="Basic and acidic residues" evidence="1">
    <location>
        <begin position="184"/>
        <end position="196"/>
    </location>
</feature>
<dbReference type="EMBL" id="LUGG01000043">
    <property type="protein sequence ID" value="OBZ65589.1"/>
    <property type="molecule type" value="Genomic_DNA"/>
</dbReference>
<feature type="compositionally biased region" description="Low complexity" evidence="1">
    <location>
        <begin position="137"/>
        <end position="147"/>
    </location>
</feature>
<dbReference type="AlphaFoldDB" id="A0A1C7LNM2"/>
<accession>A0A1C7LNM2</accession>
<protein>
    <submittedName>
        <fullName evidence="2">Uncharacterized protein</fullName>
    </submittedName>
</protein>
<gene>
    <name evidence="2" type="ORF">A0H81_14496</name>
</gene>